<evidence type="ECO:0000256" key="6">
    <source>
        <dbReference type="ARBA" id="ARBA00050038"/>
    </source>
</evidence>
<dbReference type="AlphaFoldDB" id="A0A448VR04"/>
<evidence type="ECO:0000256" key="4">
    <source>
        <dbReference type="ARBA" id="ARBA00022884"/>
    </source>
</evidence>
<comment type="function">
    <text evidence="7">Catalyzes the release of premature peptidyl moieties from peptidyl-tRNA molecules trapped in stalled 50S ribosomal subunits, and thus maintains levels of free tRNAs and 50S ribosomes.</text>
</comment>
<dbReference type="CDD" id="cd00462">
    <property type="entry name" value="PTH"/>
    <property type="match status" value="1"/>
</dbReference>
<protein>
    <recommendedName>
        <fullName evidence="6 7">Peptidyl-tRNA hydrolase</fullName>
        <shortName evidence="7">Pth</shortName>
        <ecNumber evidence="1 7">3.1.1.29</ecNumber>
    </recommendedName>
</protein>
<feature type="site" description="Stabilizes the basic form of H active site to accept a proton" evidence="7">
    <location>
        <position position="102"/>
    </location>
</feature>
<dbReference type="HAMAP" id="MF_00083">
    <property type="entry name" value="Pept_tRNA_hydro_bact"/>
    <property type="match status" value="1"/>
</dbReference>
<organism evidence="10 11">
    <name type="scientific">Neisseria weaveri</name>
    <dbReference type="NCBI Taxonomy" id="28091"/>
    <lineage>
        <taxon>Bacteria</taxon>
        <taxon>Pseudomonadati</taxon>
        <taxon>Pseudomonadota</taxon>
        <taxon>Betaproteobacteria</taxon>
        <taxon>Neisseriales</taxon>
        <taxon>Neisseriaceae</taxon>
        <taxon>Neisseria</taxon>
    </lineage>
</organism>
<feature type="binding site" evidence="7">
    <location>
        <position position="75"/>
    </location>
    <ligand>
        <name>tRNA</name>
        <dbReference type="ChEBI" id="CHEBI:17843"/>
    </ligand>
</feature>
<reference evidence="10 11" key="1">
    <citation type="submission" date="2018-12" db="EMBL/GenBank/DDBJ databases">
        <authorList>
            <consortium name="Pathogen Informatics"/>
        </authorList>
    </citation>
    <scope>NUCLEOTIDE SEQUENCE [LARGE SCALE GENOMIC DNA]</scope>
    <source>
        <strain evidence="10 11">NCTC12742</strain>
    </source>
</reference>
<feature type="active site" description="Proton acceptor" evidence="7">
    <location>
        <position position="29"/>
    </location>
</feature>
<dbReference type="STRING" id="28091.SAMEA3174300_00613"/>
<accession>A0A448VR04</accession>
<dbReference type="KEGG" id="nwe:SAMEA3174300_0613"/>
<comment type="catalytic activity">
    <reaction evidence="7 8">
        <text>an N-acyl-L-alpha-aminoacyl-tRNA + H2O = an N-acyl-L-amino acid + a tRNA + H(+)</text>
        <dbReference type="Rhea" id="RHEA:54448"/>
        <dbReference type="Rhea" id="RHEA-COMP:10123"/>
        <dbReference type="Rhea" id="RHEA-COMP:13883"/>
        <dbReference type="ChEBI" id="CHEBI:15377"/>
        <dbReference type="ChEBI" id="CHEBI:15378"/>
        <dbReference type="ChEBI" id="CHEBI:59874"/>
        <dbReference type="ChEBI" id="CHEBI:78442"/>
        <dbReference type="ChEBI" id="CHEBI:138191"/>
        <dbReference type="EC" id="3.1.1.29"/>
    </reaction>
</comment>
<keyword evidence="4 7" id="KW-0694">RNA-binding</keyword>
<dbReference type="GO" id="GO:0000049">
    <property type="term" value="F:tRNA binding"/>
    <property type="evidence" value="ECO:0007669"/>
    <property type="project" value="UniProtKB-UniRule"/>
</dbReference>
<keyword evidence="7" id="KW-0963">Cytoplasm</keyword>
<dbReference type="Gene3D" id="3.40.50.1470">
    <property type="entry name" value="Peptidyl-tRNA hydrolase"/>
    <property type="match status" value="1"/>
</dbReference>
<dbReference type="GO" id="GO:0006515">
    <property type="term" value="P:protein quality control for misfolded or incompletely synthesized proteins"/>
    <property type="evidence" value="ECO:0007669"/>
    <property type="project" value="UniProtKB-UniRule"/>
</dbReference>
<comment type="similarity">
    <text evidence="5 7 9">Belongs to the PTH family.</text>
</comment>
<feature type="binding site" evidence="7">
    <location>
        <position position="123"/>
    </location>
    <ligand>
        <name>tRNA</name>
        <dbReference type="ChEBI" id="CHEBI:17843"/>
    </ligand>
</feature>
<dbReference type="PROSITE" id="PS01196">
    <property type="entry name" value="PEPT_TRNA_HYDROL_2"/>
    <property type="match status" value="1"/>
</dbReference>
<keyword evidence="2 7" id="KW-0820">tRNA-binding</keyword>
<comment type="subunit">
    <text evidence="7">Monomer.</text>
</comment>
<evidence type="ECO:0000256" key="8">
    <source>
        <dbReference type="RuleBase" id="RU000673"/>
    </source>
</evidence>
<feature type="binding site" evidence="7">
    <location>
        <position position="24"/>
    </location>
    <ligand>
        <name>tRNA</name>
        <dbReference type="ChEBI" id="CHEBI:17843"/>
    </ligand>
</feature>
<dbReference type="Proteomes" id="UP000272771">
    <property type="component" value="Chromosome"/>
</dbReference>
<dbReference type="GO" id="GO:0004045">
    <property type="term" value="F:peptidyl-tRNA hydrolase activity"/>
    <property type="evidence" value="ECO:0007669"/>
    <property type="project" value="UniProtKB-UniRule"/>
</dbReference>
<sequence length="198" mass="22227">MTDLEYDMSKIKLIVGLGNPGKEYEHTRHNVGFWFADELAWQWKTAFKPEKKFHGEAAKAVLPEGEVWLLKPDTYMNRSGLSVSALASFYKIKPEEILVVHDELDIACGRIKFKLGGGNGGHNGLKDIQAKLGTPNFYRLRLGIDHPGDRNVVAAYVLNKPSADDRQKIDDSINKSLQAMPKIMAGDFEEAMRMLHGK</sequence>
<comment type="subcellular location">
    <subcellularLocation>
        <location evidence="7">Cytoplasm</location>
    </subcellularLocation>
</comment>
<feature type="site" description="Discriminates between blocked and unblocked aminoacyl-tRNA" evidence="7">
    <location>
        <position position="19"/>
    </location>
</feature>
<dbReference type="EC" id="3.1.1.29" evidence="1 7"/>
<evidence type="ECO:0000256" key="9">
    <source>
        <dbReference type="RuleBase" id="RU004320"/>
    </source>
</evidence>
<dbReference type="FunFam" id="3.40.50.1470:FF:000001">
    <property type="entry name" value="Peptidyl-tRNA hydrolase"/>
    <property type="match status" value="1"/>
</dbReference>
<comment type="function">
    <text evidence="7">Hydrolyzes ribosome-free peptidyl-tRNAs (with 1 or more amino acids incorporated), which drop off the ribosome during protein synthesis, or as a result of ribosome stalling.</text>
</comment>
<dbReference type="NCBIfam" id="TIGR00447">
    <property type="entry name" value="pth"/>
    <property type="match status" value="1"/>
</dbReference>
<evidence type="ECO:0000313" key="11">
    <source>
        <dbReference type="Proteomes" id="UP000272771"/>
    </source>
</evidence>
<keyword evidence="3 7" id="KW-0378">Hydrolase</keyword>
<evidence type="ECO:0000313" key="10">
    <source>
        <dbReference type="EMBL" id="VEJ52132.1"/>
    </source>
</evidence>
<dbReference type="InterPro" id="IPR001328">
    <property type="entry name" value="Pept_tRNA_hydro"/>
</dbReference>
<evidence type="ECO:0000256" key="7">
    <source>
        <dbReference type="HAMAP-Rule" id="MF_00083"/>
    </source>
</evidence>
<feature type="binding site" evidence="7">
    <location>
        <position position="77"/>
    </location>
    <ligand>
        <name>tRNA</name>
        <dbReference type="ChEBI" id="CHEBI:17843"/>
    </ligand>
</feature>
<dbReference type="PROSITE" id="PS01195">
    <property type="entry name" value="PEPT_TRNA_HYDROL_1"/>
    <property type="match status" value="1"/>
</dbReference>
<evidence type="ECO:0000256" key="2">
    <source>
        <dbReference type="ARBA" id="ARBA00022555"/>
    </source>
</evidence>
<dbReference type="RefSeq" id="WP_004283378.1">
    <property type="nucleotide sequence ID" value="NZ_CAUJRG010000008.1"/>
</dbReference>
<evidence type="ECO:0000256" key="3">
    <source>
        <dbReference type="ARBA" id="ARBA00022801"/>
    </source>
</evidence>
<keyword evidence="11" id="KW-1185">Reference proteome</keyword>
<dbReference type="GO" id="GO:0005737">
    <property type="term" value="C:cytoplasm"/>
    <property type="evidence" value="ECO:0007669"/>
    <property type="project" value="UniProtKB-SubCell"/>
</dbReference>
<dbReference type="SUPFAM" id="SSF53178">
    <property type="entry name" value="Peptidyl-tRNA hydrolase-like"/>
    <property type="match status" value="1"/>
</dbReference>
<evidence type="ECO:0000256" key="5">
    <source>
        <dbReference type="ARBA" id="ARBA00038063"/>
    </source>
</evidence>
<dbReference type="InterPro" id="IPR036416">
    <property type="entry name" value="Pept_tRNA_hydro_sf"/>
</dbReference>
<name>A0A448VR04_9NEIS</name>
<gene>
    <name evidence="7 10" type="primary">pth</name>
    <name evidence="10" type="ORF">NCTC12742_02046</name>
</gene>
<dbReference type="PANTHER" id="PTHR17224">
    <property type="entry name" value="PEPTIDYL-TRNA HYDROLASE"/>
    <property type="match status" value="1"/>
</dbReference>
<dbReference type="InterPro" id="IPR018171">
    <property type="entry name" value="Pept_tRNA_hydro_CS"/>
</dbReference>
<evidence type="ECO:0000256" key="1">
    <source>
        <dbReference type="ARBA" id="ARBA00013260"/>
    </source>
</evidence>
<dbReference type="EMBL" id="LR134533">
    <property type="protein sequence ID" value="VEJ52132.1"/>
    <property type="molecule type" value="Genomic_DNA"/>
</dbReference>
<dbReference type="PANTHER" id="PTHR17224:SF1">
    <property type="entry name" value="PEPTIDYL-TRNA HYDROLASE"/>
    <property type="match status" value="1"/>
</dbReference>
<dbReference type="GO" id="GO:0072344">
    <property type="term" value="P:rescue of stalled ribosome"/>
    <property type="evidence" value="ECO:0007669"/>
    <property type="project" value="UniProtKB-UniRule"/>
</dbReference>
<dbReference type="Pfam" id="PF01195">
    <property type="entry name" value="Pept_tRNA_hydro"/>
    <property type="match status" value="1"/>
</dbReference>
<proteinExistence type="inferred from homology"/>